<organism evidence="2 3">
    <name type="scientific">Steroidobacter flavus</name>
    <dbReference type="NCBI Taxonomy" id="1842136"/>
    <lineage>
        <taxon>Bacteria</taxon>
        <taxon>Pseudomonadati</taxon>
        <taxon>Pseudomonadota</taxon>
        <taxon>Gammaproteobacteria</taxon>
        <taxon>Steroidobacterales</taxon>
        <taxon>Steroidobacteraceae</taxon>
        <taxon>Steroidobacter</taxon>
    </lineage>
</organism>
<dbReference type="PANTHER" id="PTHR30510">
    <property type="entry name" value="UPF0229 PROTEIN YEAH"/>
    <property type="match status" value="1"/>
</dbReference>
<evidence type="ECO:0000313" key="3">
    <source>
        <dbReference type="Proteomes" id="UP001595904"/>
    </source>
</evidence>
<gene>
    <name evidence="2" type="ORF">ACFPN2_13405</name>
</gene>
<proteinExistence type="predicted"/>
<dbReference type="EMBL" id="JBHSDU010000003">
    <property type="protein sequence ID" value="MFC4310081.1"/>
    <property type="molecule type" value="Genomic_DNA"/>
</dbReference>
<comment type="caution">
    <text evidence="2">The sequence shown here is derived from an EMBL/GenBank/DDBJ whole genome shotgun (WGS) entry which is preliminary data.</text>
</comment>
<dbReference type="SUPFAM" id="SSF53300">
    <property type="entry name" value="vWA-like"/>
    <property type="match status" value="1"/>
</dbReference>
<reference evidence="3" key="1">
    <citation type="journal article" date="2019" name="Int. J. Syst. Evol. Microbiol.">
        <title>The Global Catalogue of Microorganisms (GCM) 10K type strain sequencing project: providing services to taxonomists for standard genome sequencing and annotation.</title>
        <authorList>
            <consortium name="The Broad Institute Genomics Platform"/>
            <consortium name="The Broad Institute Genome Sequencing Center for Infectious Disease"/>
            <person name="Wu L."/>
            <person name="Ma J."/>
        </authorList>
    </citation>
    <scope>NUCLEOTIDE SEQUENCE [LARGE SCALE GENOMIC DNA]</scope>
    <source>
        <strain evidence="3">CGMCC 1.10759</strain>
    </source>
</reference>
<dbReference type="Proteomes" id="UP001595904">
    <property type="component" value="Unassembled WGS sequence"/>
</dbReference>
<name>A0ABV8SR31_9GAMM</name>
<dbReference type="RefSeq" id="WP_380597283.1">
    <property type="nucleotide sequence ID" value="NZ_JBHSDU010000003.1"/>
</dbReference>
<evidence type="ECO:0000256" key="1">
    <source>
        <dbReference type="SAM" id="MobiDB-lite"/>
    </source>
</evidence>
<dbReference type="PANTHER" id="PTHR30510:SF2">
    <property type="entry name" value="UPF0229 PROTEIN YEAH"/>
    <property type="match status" value="1"/>
</dbReference>
<sequence length="396" mass="44465">MSDNATGNGGGDSGNRSPGEAGWYDLFSRGARDWLRHNDKVRDAVRQHLPQIVAGADVLTGGASTVRVPVKMLEHYRFRLRNSNEQQGVGQGQAKPGDRIGRPQQDSENQRGQGGNEDGGVQYTLEFRIDDIVDWLWEEMKLPNLEAKAGRAKEDDWTREGWDRRGARSRLDRRRSMKESIKRRGVQAAIGAESPSFTDDDLRYRQLAKREQPAMQAVVILLLDVSGSMGERERQISKTFFFWAIQGLRRQYRHLELVFVAHTSEAWEFEEDEFFKVTGTGGTVASAGLKKVRQVIEERYSPSQYNIYLFYASDGENFPSDQPQAQAALEEVSGDCNYCGFLEVAPLAGSAPDSEIGRLFVDLSRDDDSVGAYRVSGTDDIWNAVRHFFTHASQGS</sequence>
<dbReference type="InterPro" id="IPR006698">
    <property type="entry name" value="UPF0229"/>
</dbReference>
<keyword evidence="3" id="KW-1185">Reference proteome</keyword>
<dbReference type="InterPro" id="IPR036465">
    <property type="entry name" value="vWFA_dom_sf"/>
</dbReference>
<protein>
    <submittedName>
        <fullName evidence="2">DUF444 family protein</fullName>
    </submittedName>
</protein>
<dbReference type="CDD" id="cd00198">
    <property type="entry name" value="vWFA"/>
    <property type="match status" value="1"/>
</dbReference>
<accession>A0ABV8SR31</accession>
<evidence type="ECO:0000313" key="2">
    <source>
        <dbReference type="EMBL" id="MFC4310081.1"/>
    </source>
</evidence>
<dbReference type="Pfam" id="PF04285">
    <property type="entry name" value="DUF444"/>
    <property type="match status" value="2"/>
</dbReference>
<feature type="region of interest" description="Disordered" evidence="1">
    <location>
        <begin position="82"/>
        <end position="120"/>
    </location>
</feature>